<dbReference type="AlphaFoldDB" id="A0A8S9KBS8"/>
<dbReference type="InterPro" id="IPR036533">
    <property type="entry name" value="BAG_dom_sf"/>
</dbReference>
<feature type="region of interest" description="Disordered" evidence="2">
    <location>
        <begin position="1"/>
        <end position="34"/>
    </location>
</feature>
<dbReference type="InterPro" id="IPR029071">
    <property type="entry name" value="Ubiquitin-like_domsf"/>
</dbReference>
<evidence type="ECO:0000259" key="4">
    <source>
        <dbReference type="PROSITE" id="PS51035"/>
    </source>
</evidence>
<dbReference type="InterPro" id="IPR000626">
    <property type="entry name" value="Ubiquitin-like_dom"/>
</dbReference>
<dbReference type="SMART" id="SM00264">
    <property type="entry name" value="BAG"/>
    <property type="match status" value="1"/>
</dbReference>
<reference evidence="5" key="1">
    <citation type="submission" date="2019-12" db="EMBL/GenBank/DDBJ databases">
        <title>Genome sequencing and annotation of Brassica cretica.</title>
        <authorList>
            <person name="Studholme D.J."/>
            <person name="Sarris P.F."/>
        </authorList>
    </citation>
    <scope>NUCLEOTIDE SEQUENCE</scope>
    <source>
        <strain evidence="5">PFS-102/07</strain>
        <tissue evidence="5">Leaf</tissue>
    </source>
</reference>
<dbReference type="GO" id="GO:0051087">
    <property type="term" value="F:protein-folding chaperone binding"/>
    <property type="evidence" value="ECO:0007669"/>
    <property type="project" value="InterPro"/>
</dbReference>
<gene>
    <name evidence="5" type="ORF">F2Q70_00040736</name>
</gene>
<dbReference type="EMBL" id="QGKY02000190">
    <property type="protein sequence ID" value="KAF2590943.1"/>
    <property type="molecule type" value="Genomic_DNA"/>
</dbReference>
<dbReference type="InterPro" id="IPR039773">
    <property type="entry name" value="BAG_chaperone_regulator"/>
</dbReference>
<dbReference type="SUPFAM" id="SSF54236">
    <property type="entry name" value="Ubiquitin-like"/>
    <property type="match status" value="1"/>
</dbReference>
<dbReference type="GO" id="GO:0000774">
    <property type="term" value="F:adenyl-nucleotide exchange factor activity"/>
    <property type="evidence" value="ECO:0007669"/>
    <property type="project" value="TreeGrafter"/>
</dbReference>
<feature type="domain" description="BAG" evidence="4">
    <location>
        <begin position="133"/>
        <end position="214"/>
    </location>
</feature>
<dbReference type="Gene3D" id="1.20.58.120">
    <property type="entry name" value="BAG domain"/>
    <property type="match status" value="1"/>
</dbReference>
<sequence>MNNNSTDDSEWEVRPGGMLVQRRDDSASSSDPQHPAVLGQAIRINVSHGSSHHDLHVSAHATFGDVKKALVQKTGSEAADLKILFRGVEKDDAEQLQASGVKDGSKVVLVEEPMKRVEQVEQPPVMTEEMAKSISAVKAVSGEIDKLSDKVVALEVSVNGGTKVAVEDLDMTAELLMRQLLKLDGIEAQGEARVLRKAEVTFISKKKKKNSLVPFCYCC</sequence>
<evidence type="ECO:0000313" key="5">
    <source>
        <dbReference type="EMBL" id="KAF2590943.1"/>
    </source>
</evidence>
<evidence type="ECO:0008006" key="6">
    <source>
        <dbReference type="Google" id="ProtNLM"/>
    </source>
</evidence>
<name>A0A8S9KBS8_BRACR</name>
<dbReference type="Pfam" id="PF00240">
    <property type="entry name" value="ubiquitin"/>
    <property type="match status" value="1"/>
</dbReference>
<feature type="domain" description="Ubiquitin-like" evidence="3">
    <location>
        <begin position="40"/>
        <end position="110"/>
    </location>
</feature>
<evidence type="ECO:0000256" key="1">
    <source>
        <dbReference type="ARBA" id="ARBA00023186"/>
    </source>
</evidence>
<dbReference type="InterPro" id="IPR003103">
    <property type="entry name" value="BAG_domain"/>
</dbReference>
<accession>A0A8S9KBS8</accession>
<dbReference type="PANTHER" id="PTHR12329:SF40">
    <property type="entry name" value="BAG FAMILY MOLECULAR CHAPERONE REGULATOR 4"/>
    <property type="match status" value="1"/>
</dbReference>
<dbReference type="PROSITE" id="PS51035">
    <property type="entry name" value="BAG"/>
    <property type="match status" value="1"/>
</dbReference>
<keyword evidence="1" id="KW-0143">Chaperone</keyword>
<dbReference type="GO" id="GO:0005737">
    <property type="term" value="C:cytoplasm"/>
    <property type="evidence" value="ECO:0007669"/>
    <property type="project" value="TreeGrafter"/>
</dbReference>
<proteinExistence type="predicted"/>
<dbReference type="PROSITE" id="PS50053">
    <property type="entry name" value="UBIQUITIN_2"/>
    <property type="match status" value="1"/>
</dbReference>
<dbReference type="GO" id="GO:0050821">
    <property type="term" value="P:protein stabilization"/>
    <property type="evidence" value="ECO:0007669"/>
    <property type="project" value="TreeGrafter"/>
</dbReference>
<organism evidence="5">
    <name type="scientific">Brassica cretica</name>
    <name type="common">Mustard</name>
    <dbReference type="NCBI Taxonomy" id="69181"/>
    <lineage>
        <taxon>Eukaryota</taxon>
        <taxon>Viridiplantae</taxon>
        <taxon>Streptophyta</taxon>
        <taxon>Embryophyta</taxon>
        <taxon>Tracheophyta</taxon>
        <taxon>Spermatophyta</taxon>
        <taxon>Magnoliopsida</taxon>
        <taxon>eudicotyledons</taxon>
        <taxon>Gunneridae</taxon>
        <taxon>Pentapetalae</taxon>
        <taxon>rosids</taxon>
        <taxon>malvids</taxon>
        <taxon>Brassicales</taxon>
        <taxon>Brassicaceae</taxon>
        <taxon>Brassiceae</taxon>
        <taxon>Brassica</taxon>
    </lineage>
</organism>
<dbReference type="Gene3D" id="3.10.20.90">
    <property type="entry name" value="Phosphatidylinositol 3-kinase Catalytic Subunit, Chain A, domain 1"/>
    <property type="match status" value="1"/>
</dbReference>
<comment type="caution">
    <text evidence="5">The sequence shown here is derived from an EMBL/GenBank/DDBJ whole genome shotgun (WGS) entry which is preliminary data.</text>
</comment>
<dbReference type="SUPFAM" id="SSF63491">
    <property type="entry name" value="BAG domain"/>
    <property type="match status" value="1"/>
</dbReference>
<dbReference type="PANTHER" id="PTHR12329">
    <property type="entry name" value="BCL2-ASSOCIATED ATHANOGENE"/>
    <property type="match status" value="1"/>
</dbReference>
<evidence type="ECO:0000259" key="3">
    <source>
        <dbReference type="PROSITE" id="PS50053"/>
    </source>
</evidence>
<dbReference type="Pfam" id="PF02179">
    <property type="entry name" value="BAG"/>
    <property type="match status" value="1"/>
</dbReference>
<evidence type="ECO:0000256" key="2">
    <source>
        <dbReference type="SAM" id="MobiDB-lite"/>
    </source>
</evidence>
<protein>
    <recommendedName>
        <fullName evidence="6">Ubiquitin-like domain-containing protein</fullName>
    </recommendedName>
</protein>